<feature type="region of interest" description="Disordered" evidence="4">
    <location>
        <begin position="688"/>
        <end position="710"/>
    </location>
</feature>
<organism evidence="7 8">
    <name type="scientific">Dermatophagoides pteronyssinus</name>
    <name type="common">European house dust mite</name>
    <dbReference type="NCBI Taxonomy" id="6956"/>
    <lineage>
        <taxon>Eukaryota</taxon>
        <taxon>Metazoa</taxon>
        <taxon>Ecdysozoa</taxon>
        <taxon>Arthropoda</taxon>
        <taxon>Chelicerata</taxon>
        <taxon>Arachnida</taxon>
        <taxon>Acari</taxon>
        <taxon>Acariformes</taxon>
        <taxon>Sarcoptiformes</taxon>
        <taxon>Astigmata</taxon>
        <taxon>Psoroptidia</taxon>
        <taxon>Analgoidea</taxon>
        <taxon>Pyroglyphidae</taxon>
        <taxon>Dermatophagoidinae</taxon>
        <taxon>Dermatophagoides</taxon>
    </lineage>
</organism>
<dbReference type="AlphaFoldDB" id="A0A6P6XPZ6"/>
<dbReference type="InterPro" id="IPR037516">
    <property type="entry name" value="Tripartite_DENN"/>
</dbReference>
<dbReference type="OrthoDB" id="26278at2759"/>
<dbReference type="PANTHER" id="PTHR31017:SF1">
    <property type="entry name" value="LATE SECRETORY PATHWAY PROTEIN AVL9 HOMOLOG"/>
    <property type="match status" value="1"/>
</dbReference>
<keyword evidence="7" id="KW-1185">Reference proteome</keyword>
<dbReference type="Proteomes" id="UP000515146">
    <property type="component" value="Unplaced"/>
</dbReference>
<evidence type="ECO:0000256" key="3">
    <source>
        <dbReference type="PROSITE-ProRule" id="PRU00035"/>
    </source>
</evidence>
<feature type="region of interest" description="Disordered" evidence="4">
    <location>
        <begin position="597"/>
        <end position="650"/>
    </location>
</feature>
<dbReference type="PROSITE" id="PS50211">
    <property type="entry name" value="DENN"/>
    <property type="match status" value="1"/>
</dbReference>
<accession>A0A6P6XPZ6</accession>
<dbReference type="KEGG" id="dpte:113789580"/>
<dbReference type="InParanoid" id="A0A6P6XPZ6"/>
<protein>
    <submittedName>
        <fullName evidence="8">Late secretory pathway protein AVL9 homolog</fullName>
    </submittedName>
</protein>
<feature type="compositionally biased region" description="Basic and acidic residues" evidence="4">
    <location>
        <begin position="1063"/>
        <end position="1073"/>
    </location>
</feature>
<dbReference type="GO" id="GO:0005737">
    <property type="term" value="C:cytoplasm"/>
    <property type="evidence" value="ECO:0007669"/>
    <property type="project" value="TreeGrafter"/>
</dbReference>
<feature type="compositionally biased region" description="Polar residues" evidence="4">
    <location>
        <begin position="604"/>
        <end position="650"/>
    </location>
</feature>
<evidence type="ECO:0000256" key="2">
    <source>
        <dbReference type="ARBA" id="ARBA00038178"/>
    </source>
</evidence>
<evidence type="ECO:0000259" key="5">
    <source>
        <dbReference type="PROSITE" id="PS50014"/>
    </source>
</evidence>
<feature type="compositionally biased region" description="Acidic residues" evidence="4">
    <location>
        <begin position="1076"/>
        <end position="1091"/>
    </location>
</feature>
<dbReference type="Pfam" id="PF00439">
    <property type="entry name" value="Bromodomain"/>
    <property type="match status" value="1"/>
</dbReference>
<feature type="region of interest" description="Disordered" evidence="4">
    <location>
        <begin position="112"/>
        <end position="135"/>
    </location>
</feature>
<keyword evidence="1 3" id="KW-0103">Bromodomain</keyword>
<feature type="region of interest" description="Disordered" evidence="4">
    <location>
        <begin position="818"/>
        <end position="837"/>
    </location>
</feature>
<dbReference type="PROSITE" id="PS50014">
    <property type="entry name" value="BROMODOMAIN_2"/>
    <property type="match status" value="1"/>
</dbReference>
<dbReference type="PANTHER" id="PTHR31017">
    <property type="entry name" value="LATE SECRETORY PATHWAY PROTEIN AVL9-RELATED"/>
    <property type="match status" value="1"/>
</dbReference>
<feature type="domain" description="Bromo" evidence="5">
    <location>
        <begin position="155"/>
        <end position="224"/>
    </location>
</feature>
<dbReference type="SUPFAM" id="SSF47370">
    <property type="entry name" value="Bromodomain"/>
    <property type="match status" value="1"/>
</dbReference>
<name>A0A6P6XPZ6_DERPT</name>
<reference evidence="8" key="1">
    <citation type="submission" date="2025-08" db="UniProtKB">
        <authorList>
            <consortium name="RefSeq"/>
        </authorList>
    </citation>
    <scope>IDENTIFICATION</scope>
    <source>
        <strain evidence="8">Airmid</strain>
    </source>
</reference>
<gene>
    <name evidence="8" type="primary">LOC113789580</name>
</gene>
<feature type="domain" description="UDENN" evidence="6">
    <location>
        <begin position="370"/>
        <end position="828"/>
    </location>
</feature>
<evidence type="ECO:0000256" key="4">
    <source>
        <dbReference type="SAM" id="MobiDB-lite"/>
    </source>
</evidence>
<feature type="compositionally biased region" description="Low complexity" evidence="4">
    <location>
        <begin position="1023"/>
        <end position="1032"/>
    </location>
</feature>
<dbReference type="InterPro" id="IPR051731">
    <property type="entry name" value="DENND11/AVL9_GEFs"/>
</dbReference>
<dbReference type="PRINTS" id="PR00503">
    <property type="entry name" value="BROMODOMAIN"/>
</dbReference>
<comment type="similarity">
    <text evidence="2">Belongs to the AVL9 family.</text>
</comment>
<dbReference type="InterPro" id="IPR036427">
    <property type="entry name" value="Bromodomain-like_sf"/>
</dbReference>
<sequence>MMITTGTTFVSSKEQFDNLNTENIQISQNLNQNDQNNIVKTFDTTTINTFDSNNPIKSRNALRLKLSKSNKSSNQYKIPKIEPNEPTISTISSEQSSIELSKQPIIAMKNLNSSTPTTTTTKKESNAKSSTIVSNKKEEKSSLKQLLLSLWKQLQRKDPNNFFAQPVSDSIAPGYSTIITQPMDLSTIKTKIIDEYRTLGDFKSDVKLMCDNAMKYNRPETIYYKTANKLWHYTKNKLFKKDSVLDYTKKYPRLTPLELSLMPSNQVMMSSLNLSSSATTTTNHLNSINLNGSSSSSSSLANNSNQQFGLLNINVGLDSSFQNFQNSNILKTTNLLFDSSSSISPATSSSMINDNFISPPPPPSSLSPILYVMVVGFHHKKGCLIDYCYPSLPKSCTKDLIKLPDCWKSLPSLAIPDGAHNFERDSVYFHLPDLFDPTRTVFGVACYQQIMTKILRVRTPDMTRSSVQKSVVAIITAPLYGLVERKLRIITRNYFQELDFSKTQILNEFYQSMSLQLRPTLIKTNEIYYGLSLRNLFQKFGQQIIILFKLLLLEKKTLFIMSPIRDLSCTILTLCSLFPGLLSNGLLQSHLPSEIKSTTTTTTKNPIKSLTKISTNPLNDSNQIETKSESKSNPNNDYETNPTMSILSKSNDMSSSITSTISLYDQEDQSTVNQMDLNSFDGLIDLNDEFYDDNDDDPRSEYSETNSTNRTIRDSQEILIKPDEYYGLPLQLFKCHSYCLPYCSISCFEMLNNPNVRSCLAGSSNSIFQRWENDFDVFVVDNQISINNNHLKRILTPTVEDLRFISFLLRSMNESTIINNEHDDDDNDNNKRYQPESEDYNEYVENLEQNQHYLYEGSDSWCRYHFKNYLIHMLRCSFMDETNKEYRAFNAGFMAEWKQTYSYKHWLNSQNIDGKSIEEIFRTEIEPQHPFAANRLNDIRFKITNFLNNRQEHINNASKVVINSAKSTFNSWISSLGSYHSNAGQQAKSLINKTVQFANQLIEDPNQNDDDFNGKKESNITTSSSSSSSSSSDNDDERRKRYRHRLKTSSRQQQKHQSNQRRQGQEHSSKRSSDFNLDESDPDVEEQETSV</sequence>
<evidence type="ECO:0000313" key="7">
    <source>
        <dbReference type="Proteomes" id="UP000515146"/>
    </source>
</evidence>
<evidence type="ECO:0000313" key="8">
    <source>
        <dbReference type="RefSeq" id="XP_027194936.1"/>
    </source>
</evidence>
<dbReference type="InterPro" id="IPR001487">
    <property type="entry name" value="Bromodomain"/>
</dbReference>
<dbReference type="Gene3D" id="1.20.920.10">
    <property type="entry name" value="Bromodomain-like"/>
    <property type="match status" value="1"/>
</dbReference>
<dbReference type="SMART" id="SM00297">
    <property type="entry name" value="BROMO"/>
    <property type="match status" value="1"/>
</dbReference>
<dbReference type="FunCoup" id="A0A6P6XPZ6">
    <property type="interactions" value="1190"/>
</dbReference>
<feature type="region of interest" description="Disordered" evidence="4">
    <location>
        <begin position="1003"/>
        <end position="1091"/>
    </location>
</feature>
<evidence type="ECO:0000256" key="1">
    <source>
        <dbReference type="ARBA" id="ARBA00023117"/>
    </source>
</evidence>
<proteinExistence type="inferred from homology"/>
<dbReference type="Pfam" id="PF09794">
    <property type="entry name" value="Avl9"/>
    <property type="match status" value="1"/>
</dbReference>
<feature type="compositionally biased region" description="Low complexity" evidence="4">
    <location>
        <begin position="1049"/>
        <end position="1062"/>
    </location>
</feature>
<dbReference type="RefSeq" id="XP_027194936.1">
    <property type="nucleotide sequence ID" value="XM_027339135.1"/>
</dbReference>
<dbReference type="InterPro" id="IPR018307">
    <property type="entry name" value="ABL9/DENND6_dom"/>
</dbReference>
<evidence type="ECO:0000259" key="6">
    <source>
        <dbReference type="PROSITE" id="PS50211"/>
    </source>
</evidence>